<evidence type="ECO:0000256" key="14">
    <source>
        <dbReference type="SAM" id="MobiDB-lite"/>
    </source>
</evidence>
<keyword evidence="4 13" id="KW-0479">Metal-binding</keyword>
<name>A0A7M7PKX8_STRPU</name>
<keyword evidence="3" id="KW-0645">Protease</keyword>
<feature type="domain" description="HYR" evidence="18">
    <location>
        <begin position="3437"/>
        <end position="3515"/>
    </location>
</feature>
<dbReference type="InterPro" id="IPR000884">
    <property type="entry name" value="TSP1_rpt"/>
</dbReference>
<dbReference type="InterPro" id="IPR035914">
    <property type="entry name" value="Sperma_CUB_dom_sf"/>
</dbReference>
<dbReference type="GO" id="GO:0004222">
    <property type="term" value="F:metalloendopeptidase activity"/>
    <property type="evidence" value="ECO:0007669"/>
    <property type="project" value="InterPro"/>
</dbReference>
<keyword evidence="8 13" id="KW-0862">Zinc</keyword>
<keyword evidence="5 15" id="KW-0732">Signal</keyword>
<dbReference type="PROSITE" id="PS50215">
    <property type="entry name" value="ADAM_MEPRO"/>
    <property type="match status" value="1"/>
</dbReference>
<dbReference type="Gene3D" id="2.20.100.10">
    <property type="entry name" value="Thrombospondin type-1 (TSP1) repeat"/>
    <property type="match status" value="16"/>
</dbReference>
<dbReference type="Pfam" id="PF02494">
    <property type="entry name" value="HYR"/>
    <property type="match status" value="11"/>
</dbReference>
<evidence type="ECO:0000256" key="7">
    <source>
        <dbReference type="ARBA" id="ARBA00022801"/>
    </source>
</evidence>
<feature type="disulfide bond" evidence="12">
    <location>
        <begin position="1353"/>
        <end position="1380"/>
    </location>
</feature>
<evidence type="ECO:0000256" key="15">
    <source>
        <dbReference type="SAM" id="SignalP"/>
    </source>
</evidence>
<dbReference type="Proteomes" id="UP000007110">
    <property type="component" value="Unassembled WGS sequence"/>
</dbReference>
<evidence type="ECO:0000256" key="3">
    <source>
        <dbReference type="ARBA" id="ARBA00022670"/>
    </source>
</evidence>
<dbReference type="InParanoid" id="A0A7M7PKX8"/>
<evidence type="ECO:0000256" key="10">
    <source>
        <dbReference type="ARBA" id="ARBA00023157"/>
    </source>
</evidence>
<feature type="domain" description="CUB" evidence="16">
    <location>
        <begin position="2532"/>
        <end position="2651"/>
    </location>
</feature>
<feature type="compositionally biased region" description="Polar residues" evidence="14">
    <location>
        <begin position="3062"/>
        <end position="3079"/>
    </location>
</feature>
<feature type="compositionally biased region" description="Basic and acidic residues" evidence="14">
    <location>
        <begin position="198"/>
        <end position="213"/>
    </location>
</feature>
<feature type="domain" description="HYR" evidence="18">
    <location>
        <begin position="3354"/>
        <end position="3436"/>
    </location>
</feature>
<evidence type="ECO:0000259" key="18">
    <source>
        <dbReference type="PROSITE" id="PS50825"/>
    </source>
</evidence>
<evidence type="ECO:0000256" key="1">
    <source>
        <dbReference type="ARBA" id="ARBA00004613"/>
    </source>
</evidence>
<feature type="domain" description="HYR" evidence="18">
    <location>
        <begin position="3516"/>
        <end position="3597"/>
    </location>
</feature>
<feature type="domain" description="CUB" evidence="16">
    <location>
        <begin position="1824"/>
        <end position="1961"/>
    </location>
</feature>
<dbReference type="KEGG" id="spu:115929165"/>
<feature type="compositionally biased region" description="Polar residues" evidence="14">
    <location>
        <begin position="2819"/>
        <end position="2836"/>
    </location>
</feature>
<proteinExistence type="predicted"/>
<feature type="region of interest" description="Disordered" evidence="14">
    <location>
        <begin position="193"/>
        <end position="213"/>
    </location>
</feature>
<comment type="subcellular location">
    <subcellularLocation>
        <location evidence="1">Secreted</location>
    </subcellularLocation>
</comment>
<feature type="active site" evidence="13">
    <location>
        <position position="354"/>
    </location>
</feature>
<dbReference type="GO" id="GO:0006508">
    <property type="term" value="P:proteolysis"/>
    <property type="evidence" value="ECO:0007669"/>
    <property type="project" value="UniProtKB-KW"/>
</dbReference>
<dbReference type="CDD" id="cd04273">
    <property type="entry name" value="ZnMc_ADAMTS_like"/>
    <property type="match status" value="1"/>
</dbReference>
<keyword evidence="10 12" id="KW-1015">Disulfide bond</keyword>
<feature type="domain" description="HYR" evidence="18">
    <location>
        <begin position="3113"/>
        <end position="3191"/>
    </location>
</feature>
<keyword evidence="9" id="KW-0482">Metalloprotease</keyword>
<dbReference type="OrthoDB" id="10035764at2759"/>
<dbReference type="Pfam" id="PF01562">
    <property type="entry name" value="Pep_M12B_propep"/>
    <property type="match status" value="1"/>
</dbReference>
<keyword evidence="20" id="KW-1185">Reference proteome</keyword>
<feature type="signal peptide" evidence="15">
    <location>
        <begin position="1"/>
        <end position="29"/>
    </location>
</feature>
<reference evidence="19" key="2">
    <citation type="submission" date="2021-01" db="UniProtKB">
        <authorList>
            <consortium name="EnsemblMetazoa"/>
        </authorList>
    </citation>
    <scope>IDENTIFICATION</scope>
</reference>
<accession>A0A7M7PKX8</accession>
<feature type="chain" id="PRO_5029556588" evidence="15">
    <location>
        <begin position="30"/>
        <end position="3712"/>
    </location>
</feature>
<reference evidence="20" key="1">
    <citation type="submission" date="2015-02" db="EMBL/GenBank/DDBJ databases">
        <title>Genome sequencing for Strongylocentrotus purpuratus.</title>
        <authorList>
            <person name="Murali S."/>
            <person name="Liu Y."/>
            <person name="Vee V."/>
            <person name="English A."/>
            <person name="Wang M."/>
            <person name="Skinner E."/>
            <person name="Han Y."/>
            <person name="Muzny D.M."/>
            <person name="Worley K.C."/>
            <person name="Gibbs R.A."/>
        </authorList>
    </citation>
    <scope>NUCLEOTIDE SEQUENCE</scope>
</reference>
<feature type="domain" description="CUB" evidence="16">
    <location>
        <begin position="2007"/>
        <end position="2122"/>
    </location>
</feature>
<evidence type="ECO:0000256" key="12">
    <source>
        <dbReference type="PROSITE-ProRule" id="PRU00059"/>
    </source>
</evidence>
<feature type="binding site" evidence="13">
    <location>
        <position position="357"/>
    </location>
    <ligand>
        <name>Zn(2+)</name>
        <dbReference type="ChEBI" id="CHEBI:29105"/>
        <note>catalytic</note>
    </ligand>
</feature>
<feature type="compositionally biased region" description="Polar residues" evidence="14">
    <location>
        <begin position="3551"/>
        <end position="3566"/>
    </location>
</feature>
<dbReference type="InterPro" id="IPR002870">
    <property type="entry name" value="Peptidase_M12B_N"/>
</dbReference>
<keyword evidence="11" id="KW-0325">Glycoprotein</keyword>
<dbReference type="InterPro" id="IPR003410">
    <property type="entry name" value="HYR_dom"/>
</dbReference>
<dbReference type="RefSeq" id="XP_030853432.1">
    <property type="nucleotide sequence ID" value="XM_030997572.1"/>
</dbReference>
<evidence type="ECO:0000313" key="20">
    <source>
        <dbReference type="Proteomes" id="UP000007110"/>
    </source>
</evidence>
<feature type="domain" description="CUB" evidence="16">
    <location>
        <begin position="1474"/>
        <end position="1588"/>
    </location>
</feature>
<feature type="binding site" evidence="13">
    <location>
        <position position="353"/>
    </location>
    <ligand>
        <name>Zn(2+)</name>
        <dbReference type="ChEBI" id="CHEBI:29105"/>
        <note>catalytic</note>
    </ligand>
</feature>
<dbReference type="InterPro" id="IPR024079">
    <property type="entry name" value="MetalloPept_cat_dom_sf"/>
</dbReference>
<evidence type="ECO:0000313" key="19">
    <source>
        <dbReference type="EnsemblMetazoa" id="XP_030853432"/>
    </source>
</evidence>
<evidence type="ECO:0000259" key="17">
    <source>
        <dbReference type="PROSITE" id="PS50215"/>
    </source>
</evidence>
<evidence type="ECO:0000256" key="11">
    <source>
        <dbReference type="ARBA" id="ARBA00023180"/>
    </source>
</evidence>
<feature type="domain" description="HYR" evidence="18">
    <location>
        <begin position="2951"/>
        <end position="3029"/>
    </location>
</feature>
<evidence type="ECO:0000256" key="5">
    <source>
        <dbReference type="ARBA" id="ARBA00022729"/>
    </source>
</evidence>
<protein>
    <submittedName>
        <fullName evidence="19">Uncharacterized protein</fullName>
    </submittedName>
</protein>
<keyword evidence="6" id="KW-0677">Repeat</keyword>
<evidence type="ECO:0000256" key="13">
    <source>
        <dbReference type="PROSITE-ProRule" id="PRU00276"/>
    </source>
</evidence>
<evidence type="ECO:0000256" key="4">
    <source>
        <dbReference type="ARBA" id="ARBA00022723"/>
    </source>
</evidence>
<keyword evidence="7" id="KW-0378">Hydrolase</keyword>
<dbReference type="SUPFAM" id="SSF49854">
    <property type="entry name" value="Spermadhesin, CUB domain"/>
    <property type="match status" value="10"/>
</dbReference>
<feature type="domain" description="CUB" evidence="16">
    <location>
        <begin position="3598"/>
        <end position="3710"/>
    </location>
</feature>
<evidence type="ECO:0000256" key="2">
    <source>
        <dbReference type="ARBA" id="ARBA00022525"/>
    </source>
</evidence>
<dbReference type="PROSITE" id="PS50092">
    <property type="entry name" value="TSP1"/>
    <property type="match status" value="16"/>
</dbReference>
<feature type="region of interest" description="Disordered" evidence="14">
    <location>
        <begin position="3305"/>
        <end position="3328"/>
    </location>
</feature>
<dbReference type="SMART" id="SM00042">
    <property type="entry name" value="CUB"/>
    <property type="match status" value="10"/>
</dbReference>
<dbReference type="Pfam" id="PF19030">
    <property type="entry name" value="TSP1_ADAMTS"/>
    <property type="match status" value="16"/>
</dbReference>
<evidence type="ECO:0000256" key="8">
    <source>
        <dbReference type="ARBA" id="ARBA00022833"/>
    </source>
</evidence>
<feature type="domain" description="CUB" evidence="16">
    <location>
        <begin position="1651"/>
        <end position="1763"/>
    </location>
</feature>
<dbReference type="SUPFAM" id="SSF55486">
    <property type="entry name" value="Metalloproteases ('zincins'), catalytic domain"/>
    <property type="match status" value="1"/>
</dbReference>
<dbReference type="FunFam" id="2.20.100.10:FF:000005">
    <property type="entry name" value="ADAM metallopeptidase with thrombospondin type 1 motif 9"/>
    <property type="match status" value="3"/>
</dbReference>
<dbReference type="SUPFAM" id="SSF82895">
    <property type="entry name" value="TSP-1 type 1 repeat"/>
    <property type="match status" value="16"/>
</dbReference>
<feature type="domain" description="CUB" evidence="16">
    <location>
        <begin position="2350"/>
        <end position="2468"/>
    </location>
</feature>
<dbReference type="InterPro" id="IPR001590">
    <property type="entry name" value="Peptidase_M12B"/>
</dbReference>
<dbReference type="SMART" id="SM00608">
    <property type="entry name" value="ACR"/>
    <property type="match status" value="1"/>
</dbReference>
<dbReference type="OMA" id="FSYRICG"/>
<feature type="compositionally biased region" description="Polar residues" evidence="14">
    <location>
        <begin position="3224"/>
        <end position="3241"/>
    </location>
</feature>
<sequence>MAPRCRSTWNTAPFVCFILTAVFIPITFAKPFQPEEFKLSRTDVLHYTHLPDYEYVKPVRLGTRHQRSVEERSVASTSEYSVEGFDHVFHIQLKQTMDLFNAGLLVKRINENGQVRIEQPETGCYHQGHLKESEHTSSVSLSTCNGLVGMIRTPEGDFVLKPLREDHIVKMKSSENEVPTHIMYKLSPADRAISKTNAESKRPKPSDSGRRETSGIKYIETSVVADSKMFDYHGDDTEFYIFTILNQVAGLFRDKTLSADLRLLVTSITIFTAPQSNLDLTDELSHSLKNFCEWQKDEKSDISILLTRRDLEIGGNDAVTGKSKDIGGACDPSRRCIIAQDHGPSGTIFTLAHEIGHSLGIYHDDSESGCANNKNIMATDNSGGSEAFQWSLCSNKDLLQFLSTSDSACLDETEGDFPAYNSEVIVMPGHYYDALKQCQMTFGSEATVADGYIYSQDMCLELQCRVPGRSEAITNHTPALDGTKCGTGRGVMCVHGQCLKVVSMYDCEGGVCVPEWLVGSYGDCQADCFSYRNVFCVERQLEGTTVLVPDESRCPEDKPTDREYCCGPQPVGEASYQILSGQCSVTCGTGSETRVVNCVDSESNIVDDSLCTDERPPEVIECASTPCPGVSYVLFYDNYGECSVTCDTGVQSRTAFCATSDGTSESVEICRLLFSSVVTERTCNPVPCQGTVVDTFFYQTSPNGACSVTCGEGVQELTVFCQSLAGMVVDDSNCASLQRPASSQICTQEICTDTYRYVATSFGDCSVSCGPGLRSRSIFCVSESNQVVDDSFCAGLVRQVESESCNLTPCTITYTYEVQPFPECTLPCGSQSFVRVVLCRSSEGGVVSSTNCVGAGLEAPPTTFDCNLEPCGNYAYVVGEYGQCSATCGFGIQQRSVACVDLDNDNQTVSNTQCSEAAPPSAILCDQGDCPTEYTYLTSTFSECNCAGIQTRFVVCITFMNGAPVRATDQDCTDAGLQPPTDSQPCEAPITCNPVWRIGAWSPCSVSCGNGVETRVVYCVESEDSNVIIPSTSCDPAAEPASVQICNPGDCITYTWVSENFGDCSVTCGDGVRVRNVLCYAIAGGNFEPVVGSLCNPLLEPPSEEICDLEDCGGVYEATPWSACSVTCALGVQTRGVSCVTRKGSGVVIDEMDCSNMTRPSESRECYLDPCPLPYGCDQSYPTEGSTTYTLQSPGYPADYPADLECSKILVAPEDFIIRITFTDLLLEPGCNYDAVRLVDLQTNSANSLCDEVALPYVYESTSPMLEVLFLTDATVNMRGFSATYQAVRAMSLDYMTGEWGECSVTCGVGTESRDVTCVEEGVEVDVSTCAGLPVPPATRSCTQEDCPLPGACGENILRLAPGLVTSPRFPRSYPVNVTCVNTIRAPPGNVISFTIGFLVFINGGVPCQEGDSVTIQDTSSGEPVISLCQSTPADIISLTNEVTLTFVSDGNPAPQGTGFTLQYFSVSPEVDICGGNITTSGQPIYSPNYPANYDDNVTCVTDITNDEGCISIEFLMMDIDNGDYVNDTCMEDSLTITDYNNPSLSRTYCGDSAPESPWLSASGNVKVSFTSNGANSSQGYIAIPTFVECPQAFWVPLPFGNCSEICGVGNRTRELQCVNALTNELTGRDECPDEEPPTTEPCFIEDCPSCDVSITAGNSQITFPMSNDYYLYNDECTLTITNENGCMMLFFTSLDIDEGLGDTCYNDYLMIFDPINVYANEPYCGNAINTMPYKTIGNTVELTLRTEDAERFKSFEVFPSFGSCTQYAFIPGPWSECSLSCDGGVRTRDVFCMNLATRQTDREALCEGSPFYEPMEECNTEECPVCSEDVTRPGVIVSPGFGTEDHYGNYDGYDNNLNCIYNITNPNSTECITVSFISFDLGQPSENCSDYVQITDTEGGVDFLYCGLPENTTAPVFYSRSANVEVVFRTGEDERNDGFEGLVGFGTCPEFGFSAGNFSECSVTCGEGVEYRSVGCTRLSDSQVVTDDFCNDQRPSDSRPCSLPECPSCDMVLTEEGIFTSPNSPMNYEDDMECEYTLISGEDQCIRVSFLGRFELGLTNGDCEAGDYIELTDENWEYLDATYCGGSLPPVWRSRSNESSLTLYTDGVDTFRGFSAYLAFVPCPQYGFTVGEYGECDVSCGSGVQTREVECTDLTTQESVAMGLCTDPMPPSTTECNEEPCASCDETYTSPIGTIKRDVFMENEECLYNVTAPEGRCVRIIGSWDLSPLPSGEGGECLGDSITIVDAAYPFRVISLCGRDNGQLQSYGSTALIYFKTDDEDQGGEFQLFFVFITCPEYGFIASNFSECSVSCGEGFRTRDVLCTRLETGENVSRDNCDENEILPNIEPCNEQPCLDCNMFFGDSALFESPGFPSEYPENLQCVYDFYNINDECWRITAYYFDLQDKENDQCRDRFFVEDVGFAGREPYIACGQEFSPVLSFSRTIRITFFSDDKYSGRGFSAVARSEACPVYGFLTGPYSEECSATCGEGVVYRNVTCQDLMTRAVVNDSLCSELRPSEIKPCRREPCPSCDTFIVQDAQYISSPNYPQPYDNDGNCTTIIVAPEGMCINLFFISFELQEPDMYAGCVASDFLAITDLILAEDPYFALDQAYCGNQENFLWFSTQNLAVLSFLSNDEGVYPGYQIYSTFVDCQQYFYLVTPFEECSVTCGLGEVRRDIFCVDRYTNDTVSDDQCAGDVRPIEFLPCYIDNCPVEGCPSDQNVTTDIGNATAVVYWTPPTPPPDYSVNKTSTNNPGDDFPIGNNTVTYSASDDEGNTETCTFFVVVSDNEIPVISGCPSDQNVTTDIGNATAVVIWTPPTATDNSGSQTLTSTNNPGDDFPIGNNTVTYSASDDAGNTETCTFFVVVSDNEIPVFSGCPSDQNVTTDIGNATAVVIWTPPTATDNSGNQTLTSTNNPGDDFPIGNNTVTYSANDDAGNTETCTFFVVVSDNEIPVISGCPSDQNVATDSGNATAVVIWTPPTATDNSGNQTLTSTNNPGDDFPIGNNTVTYSANDDAGNTETCTFFVVVSDNEIPVFSGCPSDQNVTTDIGNATAVVIWTPPTATDNSGSQTLTSTNNPGDDFPIGNNTVTYSASDDAGNTETCTFFVIVSDNENPVISGCPSDQNVATDIGNATAVVIWTPPTATDNSGNQTLTSTNNPGDDFPIGNNTVTYSASDDAGNTETCTFFVVVSDNENPVISGCPSDQNVTTDIGNATAVVIWTPPTATDNSGSQTLTSTNNPGDDFPIGNNTVTYSASDDAGNTETCTFFVVVSDNEIPVFSGCPSDQNVTTDIGNATAVVIWTPPTATDNSGSQTLTSTNNPGDDFPIGNNTVTYSASDDAGNTETCTFFVIVSDNENPVISGCPSDQNVTTDIGNATAVVIWTPPTATDNSGNQTLTSTNNPGDDFPIGNNTVTYSASDDAGNTETCTFFVVVSDNEIPVISGCPSDQNVATDIGNATAVVTWTPPTATDNSVNQTLTSTNNPGDDFPIGNNTVTYSASDDAGNTETCTFFVVVSDNENPVISGCPSDQNVAISIGNAAVVTWTPPTATDNSGNQTLTSTNNPGDDFTIGNNTVTYSASDDAGNTEYCTFFVVVSDCNYTIDGASMVSGNLSSPNYPNSSPSGLSCPITFIIPQGTVLNIMIVEFNLDASCSEYIKLTANVAGETNFCSNDITLPASATYTSDTMVSFLYVTDNDDSNTPYYFAEWQFITV</sequence>
<feature type="domain" description="CUB" evidence="16">
    <location>
        <begin position="1353"/>
        <end position="1467"/>
    </location>
</feature>
<dbReference type="PROSITE" id="PS50825">
    <property type="entry name" value="HYR"/>
    <property type="match status" value="11"/>
</dbReference>
<feature type="domain" description="HYR" evidence="18">
    <location>
        <begin position="2787"/>
        <end position="2869"/>
    </location>
</feature>
<feature type="domain" description="HYR" evidence="18">
    <location>
        <begin position="2709"/>
        <end position="2786"/>
    </location>
</feature>
<dbReference type="EnsemblMetazoa" id="XM_030997572">
    <property type="protein sequence ID" value="XP_030853432"/>
    <property type="gene ID" value="LOC115929165"/>
</dbReference>
<dbReference type="SMART" id="SM00209">
    <property type="entry name" value="TSP1"/>
    <property type="match status" value="17"/>
</dbReference>
<evidence type="ECO:0000256" key="9">
    <source>
        <dbReference type="ARBA" id="ARBA00023049"/>
    </source>
</evidence>
<dbReference type="InterPro" id="IPR036383">
    <property type="entry name" value="TSP1_rpt_sf"/>
</dbReference>
<feature type="region of interest" description="Disordered" evidence="14">
    <location>
        <begin position="3224"/>
        <end position="3247"/>
    </location>
</feature>
<feature type="domain" description="Peptidase M12B" evidence="17">
    <location>
        <begin position="217"/>
        <end position="414"/>
    </location>
</feature>
<organism evidence="19 20">
    <name type="scientific">Strongylocentrotus purpuratus</name>
    <name type="common">Purple sea urchin</name>
    <dbReference type="NCBI Taxonomy" id="7668"/>
    <lineage>
        <taxon>Eukaryota</taxon>
        <taxon>Metazoa</taxon>
        <taxon>Echinodermata</taxon>
        <taxon>Eleutherozoa</taxon>
        <taxon>Echinozoa</taxon>
        <taxon>Echinoidea</taxon>
        <taxon>Euechinoidea</taxon>
        <taxon>Echinacea</taxon>
        <taxon>Camarodonta</taxon>
        <taxon>Echinidea</taxon>
        <taxon>Strongylocentrotidae</taxon>
        <taxon>Strongylocentrotus</taxon>
    </lineage>
</organism>
<dbReference type="CDD" id="cd00041">
    <property type="entry name" value="CUB"/>
    <property type="match status" value="8"/>
</dbReference>
<comment type="caution">
    <text evidence="13">Lacks conserved residue(s) required for the propagation of feature annotation.</text>
</comment>
<dbReference type="GeneID" id="115929165"/>
<feature type="domain" description="HYR" evidence="18">
    <location>
        <begin position="3030"/>
        <end position="3112"/>
    </location>
</feature>
<dbReference type="Gene3D" id="3.40.1620.60">
    <property type="match status" value="1"/>
</dbReference>
<feature type="domain" description="HYR" evidence="18">
    <location>
        <begin position="3192"/>
        <end position="3274"/>
    </location>
</feature>
<evidence type="ECO:0000259" key="16">
    <source>
        <dbReference type="PROSITE" id="PS01180"/>
    </source>
</evidence>
<feature type="domain" description="CUB" evidence="16">
    <location>
        <begin position="2185"/>
        <end position="2294"/>
    </location>
</feature>
<feature type="compositionally biased region" description="Polar residues" evidence="14">
    <location>
        <begin position="3305"/>
        <end position="3322"/>
    </location>
</feature>
<dbReference type="PANTHER" id="PTHR24273">
    <property type="entry name" value="FI04643P-RELATED"/>
    <property type="match status" value="1"/>
</dbReference>
<feature type="region of interest" description="Disordered" evidence="14">
    <location>
        <begin position="2819"/>
        <end position="2842"/>
    </location>
</feature>
<feature type="domain" description="HYR" evidence="18">
    <location>
        <begin position="2870"/>
        <end position="2950"/>
    </location>
</feature>
<feature type="binding site" evidence="13">
    <location>
        <position position="363"/>
    </location>
    <ligand>
        <name>Zn(2+)</name>
        <dbReference type="ChEBI" id="CHEBI:29105"/>
        <note>catalytic</note>
    </ligand>
</feature>
<keyword evidence="2" id="KW-0964">Secreted</keyword>
<dbReference type="InterPro" id="IPR000859">
    <property type="entry name" value="CUB_dom"/>
</dbReference>
<feature type="disulfide bond" evidence="12">
    <location>
        <begin position="3652"/>
        <end position="3669"/>
    </location>
</feature>
<dbReference type="Pfam" id="PF17771">
    <property type="entry name" value="ADAMTS_CR_2"/>
    <property type="match status" value="1"/>
</dbReference>
<dbReference type="InterPro" id="IPR006586">
    <property type="entry name" value="ADAM_Cys-rich"/>
</dbReference>
<feature type="region of interest" description="Disordered" evidence="14">
    <location>
        <begin position="3547"/>
        <end position="3566"/>
    </location>
</feature>
<dbReference type="Gene3D" id="2.60.120.290">
    <property type="entry name" value="Spermadhesin, CUB domain"/>
    <property type="match status" value="10"/>
</dbReference>
<dbReference type="Gene3D" id="3.40.390.10">
    <property type="entry name" value="Collagenase (Catalytic Domain)"/>
    <property type="match status" value="1"/>
</dbReference>
<dbReference type="Pfam" id="PF00431">
    <property type="entry name" value="CUB"/>
    <property type="match status" value="7"/>
</dbReference>
<feature type="domain" description="HYR" evidence="18">
    <location>
        <begin position="3275"/>
        <end position="3353"/>
    </location>
</feature>
<feature type="region of interest" description="Disordered" evidence="14">
    <location>
        <begin position="3062"/>
        <end position="3085"/>
    </location>
</feature>
<dbReference type="GO" id="GO:0046872">
    <property type="term" value="F:metal ion binding"/>
    <property type="evidence" value="ECO:0007669"/>
    <property type="project" value="UniProtKB-KW"/>
</dbReference>
<dbReference type="PROSITE" id="PS01180">
    <property type="entry name" value="CUB"/>
    <property type="match status" value="10"/>
</dbReference>
<dbReference type="PANTHER" id="PTHR24273:SF32">
    <property type="entry name" value="HYALIN"/>
    <property type="match status" value="1"/>
</dbReference>
<dbReference type="Pfam" id="PF01421">
    <property type="entry name" value="Reprolysin"/>
    <property type="match status" value="1"/>
</dbReference>
<evidence type="ECO:0000256" key="6">
    <source>
        <dbReference type="ARBA" id="ARBA00022737"/>
    </source>
</evidence>
<dbReference type="GO" id="GO:0005576">
    <property type="term" value="C:extracellular region"/>
    <property type="evidence" value="ECO:0007669"/>
    <property type="project" value="UniProtKB-SubCell"/>
</dbReference>
<dbReference type="InterPro" id="IPR041645">
    <property type="entry name" value="ADAMTS_CR_2"/>
</dbReference>
<feature type="domain" description="CUB" evidence="16">
    <location>
        <begin position="1177"/>
        <end position="1288"/>
    </location>
</feature>